<organism evidence="1 2">
    <name type="scientific">Acidilobus saccharovorans (strain DSM 16705 / JCM 18335 / VKM B-2471 / 345-15)</name>
    <dbReference type="NCBI Taxonomy" id="666510"/>
    <lineage>
        <taxon>Archaea</taxon>
        <taxon>Thermoproteota</taxon>
        <taxon>Thermoprotei</taxon>
        <taxon>Acidilobales</taxon>
        <taxon>Acidilobaceae</taxon>
        <taxon>Acidilobus</taxon>
    </lineage>
</organism>
<gene>
    <name evidence="1" type="ordered locus">ASAC_0208</name>
</gene>
<proteinExistence type="predicted"/>
<sequence>MHEGFDPLGWLELSTQFRDKKFINYDDLRIPSLPAILNNAGIKSVEGPRGLNLRWSCCGLYEVIVNRGSLESELPASPKPLSFYMRPLVLHKLERDNIYMNPFSWDVKDVVPLYGSDLSPVALAAINGARWSRLKVLEVLDLESLRSKEGPATEPKVSLQPFSLVLPSKAEVLGIDVIRVLKASDFLLARLTDNVLVLPLAHSSKLALRVDTSRYDIKASVLYPFAYFEDVYRPGDAIEANSVVLRQPRPLSISSSSPIRVEFREGYVNLELQGVTYIGEGDEPQAIRQLLQLTVGYLQWSASPGFVSSGSSSAVIYDLAPDSKKMGFVVINPTRYDSELEARLNREVVEGSVCSSIGCYPLEKSPAGLLRVPAPRGCYCFVTLTLGVPSHP</sequence>
<protein>
    <submittedName>
        <fullName evidence="1">Uncharacterized protein</fullName>
    </submittedName>
</protein>
<accession>D9PZX7</accession>
<dbReference type="HOGENOM" id="CLU_703222_0_0_2"/>
<dbReference type="AlphaFoldDB" id="D9PZX7"/>
<keyword evidence="2" id="KW-1185">Reference proteome</keyword>
<dbReference type="InParanoid" id="D9PZX7"/>
<dbReference type="Proteomes" id="UP000000346">
    <property type="component" value="Chromosome"/>
</dbReference>
<evidence type="ECO:0000313" key="1">
    <source>
        <dbReference type="EMBL" id="ADL18615.1"/>
    </source>
</evidence>
<dbReference type="EMBL" id="CP001742">
    <property type="protein sequence ID" value="ADL18615.1"/>
    <property type="molecule type" value="Genomic_DNA"/>
</dbReference>
<reference evidence="1 2" key="1">
    <citation type="journal article" date="2010" name="Appl. Environ. Microbiol.">
        <title>The genome sequence of the crenarchaeon Acidilobus saccharovorans supports a new order, Acidilobales, and suggests an important ecological role in terrestrial acidic hot springs.</title>
        <authorList>
            <person name="Mardanov A.V."/>
            <person name="Svetlitchnyi V.A."/>
            <person name="Beletsky A.V."/>
            <person name="Prokofeva M.I."/>
            <person name="Bonch-Osmolovskaya E.A."/>
            <person name="Ravin N.V."/>
            <person name="Skryabin K.G."/>
        </authorList>
    </citation>
    <scope>NUCLEOTIDE SEQUENCE [LARGE SCALE GENOMIC DNA]</scope>
    <source>
        <strain evidence="2">DSM 16705 / JCM 18335 / VKM B-2471 / 345-15</strain>
    </source>
</reference>
<dbReference type="eggNOG" id="arCOG13708">
    <property type="taxonomic scope" value="Archaea"/>
</dbReference>
<name>D9PZX7_ACIS3</name>
<dbReference type="KEGG" id="asc:ASAC_0208"/>
<evidence type="ECO:0000313" key="2">
    <source>
        <dbReference type="Proteomes" id="UP000000346"/>
    </source>
</evidence>